<evidence type="ECO:0000256" key="6">
    <source>
        <dbReference type="ARBA" id="ARBA00022989"/>
    </source>
</evidence>
<keyword evidence="4" id="KW-1003">Cell membrane</keyword>
<accession>A0A7U8GSI2</accession>
<evidence type="ECO:0000313" key="10">
    <source>
        <dbReference type="EMBL" id="EAR61436.1"/>
    </source>
</evidence>
<feature type="transmembrane region" description="Helical" evidence="8">
    <location>
        <begin position="245"/>
        <end position="268"/>
    </location>
</feature>
<keyword evidence="6 8" id="KW-1133">Transmembrane helix</keyword>
<dbReference type="Gene3D" id="1.20.1250.20">
    <property type="entry name" value="MFS general substrate transporter like domains"/>
    <property type="match status" value="1"/>
</dbReference>
<dbReference type="InterPro" id="IPR020846">
    <property type="entry name" value="MFS_dom"/>
</dbReference>
<feature type="transmembrane region" description="Helical" evidence="8">
    <location>
        <begin position="132"/>
        <end position="154"/>
    </location>
</feature>
<evidence type="ECO:0000256" key="2">
    <source>
        <dbReference type="ARBA" id="ARBA00008335"/>
    </source>
</evidence>
<proteinExistence type="inferred from homology"/>
<dbReference type="RefSeq" id="WP_007021272.1">
    <property type="nucleotide sequence ID" value="NZ_CH724125.1"/>
</dbReference>
<dbReference type="CDD" id="cd17324">
    <property type="entry name" value="MFS_NepI_like"/>
    <property type="match status" value="1"/>
</dbReference>
<reference evidence="10 11" key="1">
    <citation type="submission" date="2006-02" db="EMBL/GenBank/DDBJ databases">
        <authorList>
            <person name="Pinhassi J."/>
            <person name="Pedros-Alio C."/>
            <person name="Ferriera S."/>
            <person name="Johnson J."/>
            <person name="Kravitz S."/>
            <person name="Halpern A."/>
            <person name="Remington K."/>
            <person name="Beeson K."/>
            <person name="Tran B."/>
            <person name="Rogers Y.-H."/>
            <person name="Friedman R."/>
            <person name="Venter J.C."/>
        </authorList>
    </citation>
    <scope>NUCLEOTIDE SEQUENCE [LARGE SCALE GENOMIC DNA]</scope>
    <source>
        <strain evidence="10 11">MED92</strain>
    </source>
</reference>
<feature type="transmembrane region" description="Helical" evidence="8">
    <location>
        <begin position="214"/>
        <end position="233"/>
    </location>
</feature>
<organism evidence="10 11">
    <name type="scientific">Neptuniibacter caesariensis</name>
    <dbReference type="NCBI Taxonomy" id="207954"/>
    <lineage>
        <taxon>Bacteria</taxon>
        <taxon>Pseudomonadati</taxon>
        <taxon>Pseudomonadota</taxon>
        <taxon>Gammaproteobacteria</taxon>
        <taxon>Oceanospirillales</taxon>
        <taxon>Oceanospirillaceae</taxon>
        <taxon>Neptuniibacter</taxon>
    </lineage>
</organism>
<dbReference type="InterPro" id="IPR011701">
    <property type="entry name" value="MFS"/>
</dbReference>
<dbReference type="OrthoDB" id="63984at2"/>
<feature type="transmembrane region" description="Helical" evidence="8">
    <location>
        <begin position="103"/>
        <end position="125"/>
    </location>
</feature>
<name>A0A7U8GSI2_NEPCE</name>
<evidence type="ECO:0000256" key="4">
    <source>
        <dbReference type="ARBA" id="ARBA00022475"/>
    </source>
</evidence>
<feature type="transmembrane region" description="Helical" evidence="8">
    <location>
        <begin position="49"/>
        <end position="66"/>
    </location>
</feature>
<gene>
    <name evidence="10" type="ORF">MED92_18058</name>
</gene>
<dbReference type="PANTHER" id="PTHR43271">
    <property type="entry name" value="BLL2771 PROTEIN"/>
    <property type="match status" value="1"/>
</dbReference>
<keyword evidence="5 8" id="KW-0812">Transmembrane</keyword>
<dbReference type="Proteomes" id="UP000002171">
    <property type="component" value="Unassembled WGS sequence"/>
</dbReference>
<dbReference type="GO" id="GO:0005886">
    <property type="term" value="C:plasma membrane"/>
    <property type="evidence" value="ECO:0007669"/>
    <property type="project" value="UniProtKB-SubCell"/>
</dbReference>
<dbReference type="GO" id="GO:0022857">
    <property type="term" value="F:transmembrane transporter activity"/>
    <property type="evidence" value="ECO:0007669"/>
    <property type="project" value="InterPro"/>
</dbReference>
<keyword evidence="3" id="KW-0813">Transport</keyword>
<keyword evidence="7 8" id="KW-0472">Membrane</keyword>
<comment type="similarity">
    <text evidence="2">Belongs to the major facilitator superfamily.</text>
</comment>
<evidence type="ECO:0000256" key="1">
    <source>
        <dbReference type="ARBA" id="ARBA00004651"/>
    </source>
</evidence>
<protein>
    <submittedName>
        <fullName evidence="10">Membrane transport protein</fullName>
    </submittedName>
</protein>
<feature type="transmembrane region" description="Helical" evidence="8">
    <location>
        <begin position="338"/>
        <end position="356"/>
    </location>
</feature>
<feature type="domain" description="Major facilitator superfamily (MFS) profile" evidence="9">
    <location>
        <begin position="12"/>
        <end position="391"/>
    </location>
</feature>
<feature type="transmembrane region" description="Helical" evidence="8">
    <location>
        <begin position="166"/>
        <end position="186"/>
    </location>
</feature>
<comment type="subcellular location">
    <subcellularLocation>
        <location evidence="1">Cell membrane</location>
        <topology evidence="1">Multi-pass membrane protein</topology>
    </subcellularLocation>
</comment>
<dbReference type="SUPFAM" id="SSF103473">
    <property type="entry name" value="MFS general substrate transporter"/>
    <property type="match status" value="1"/>
</dbReference>
<dbReference type="PANTHER" id="PTHR43271:SF1">
    <property type="entry name" value="INNER MEMBRANE TRANSPORT PROTEIN YNFM"/>
    <property type="match status" value="1"/>
</dbReference>
<feature type="transmembrane region" description="Helical" evidence="8">
    <location>
        <begin position="78"/>
        <end position="97"/>
    </location>
</feature>
<feature type="transmembrane region" description="Helical" evidence="8">
    <location>
        <begin position="280"/>
        <end position="298"/>
    </location>
</feature>
<feature type="transmembrane region" description="Helical" evidence="8">
    <location>
        <begin position="12"/>
        <end position="29"/>
    </location>
</feature>
<feature type="transmembrane region" description="Helical" evidence="8">
    <location>
        <begin position="368"/>
        <end position="387"/>
    </location>
</feature>
<dbReference type="AlphaFoldDB" id="A0A7U8GSI2"/>
<dbReference type="InterPro" id="IPR036259">
    <property type="entry name" value="MFS_trans_sf"/>
</dbReference>
<comment type="caution">
    <text evidence="10">The sequence shown here is derived from an EMBL/GenBank/DDBJ whole genome shotgun (WGS) entry which is preliminary data.</text>
</comment>
<dbReference type="EMBL" id="AAOW01000008">
    <property type="protein sequence ID" value="EAR61436.1"/>
    <property type="molecule type" value="Genomic_DNA"/>
</dbReference>
<evidence type="ECO:0000256" key="7">
    <source>
        <dbReference type="ARBA" id="ARBA00023136"/>
    </source>
</evidence>
<sequence>MIESGTKAFWRATLALCLGSFMIFANLYVPQPLLPMLADEFAVTPLQASWSLTVTTLTLGLSLLLFGPLSDALGRTRLMVISMCGAVLCCFALSQVTEFNTLILLRAIQGICLAGLPAIAIAYMGDEFKKTAMLVAVGLYISGNTLGGIGGRLIGGFMGDLLGWQSAFAAMSLISLICLCLFVWLLPESNHFKPQRLQPAKMLSDIGRHLRNPLLLLAYLFGGFNFFIFINQYSYVTFLLADEPYYLTASVLGMLFLTYLSGTLGSAVSGRFAHWLPQPLVMAFGVLFIMLGSLLTLVPSIWAIIMGLFINAFGFFVAHSTASSWVSHHAEGAKATASSIYLVFYYLGASSGGFYLDPFWQMAGWYGVIYGSLLVLCATLLCALVLYHKTRRTLVAIDCAG</sequence>
<evidence type="ECO:0000313" key="11">
    <source>
        <dbReference type="Proteomes" id="UP000002171"/>
    </source>
</evidence>
<evidence type="ECO:0000259" key="9">
    <source>
        <dbReference type="PROSITE" id="PS50850"/>
    </source>
</evidence>
<dbReference type="Pfam" id="PF07690">
    <property type="entry name" value="MFS_1"/>
    <property type="match status" value="1"/>
</dbReference>
<evidence type="ECO:0000256" key="5">
    <source>
        <dbReference type="ARBA" id="ARBA00022692"/>
    </source>
</evidence>
<feature type="transmembrane region" description="Helical" evidence="8">
    <location>
        <begin position="304"/>
        <end position="326"/>
    </location>
</feature>
<evidence type="ECO:0000256" key="8">
    <source>
        <dbReference type="SAM" id="Phobius"/>
    </source>
</evidence>
<keyword evidence="11" id="KW-1185">Reference proteome</keyword>
<dbReference type="PROSITE" id="PS50850">
    <property type="entry name" value="MFS"/>
    <property type="match status" value="1"/>
</dbReference>
<evidence type="ECO:0000256" key="3">
    <source>
        <dbReference type="ARBA" id="ARBA00022448"/>
    </source>
</evidence>